<accession>A0A367V3Z0</accession>
<evidence type="ECO:0000256" key="1">
    <source>
        <dbReference type="SAM" id="Coils"/>
    </source>
</evidence>
<dbReference type="EMBL" id="JPWB01000009">
    <property type="protein sequence ID" value="RCK19915.1"/>
    <property type="molecule type" value="Genomic_DNA"/>
</dbReference>
<dbReference type="PANTHER" id="PTHR43581:SF4">
    <property type="entry name" value="ATP_GTP PHOSPHATASE"/>
    <property type="match status" value="1"/>
</dbReference>
<dbReference type="Pfam" id="PF13175">
    <property type="entry name" value="AAA_15"/>
    <property type="match status" value="1"/>
</dbReference>
<keyword evidence="3" id="KW-0378">Hydrolase</keyword>
<dbReference type="RefSeq" id="WP_062956080.1">
    <property type="nucleotide sequence ID" value="NZ_JPWB01000009.1"/>
</dbReference>
<dbReference type="AlphaFoldDB" id="A0A367V3Z0"/>
<feature type="domain" description="Endonuclease GajA/Old nuclease/RecF-like AAA" evidence="2">
    <location>
        <begin position="1"/>
        <end position="375"/>
    </location>
</feature>
<proteinExistence type="predicted"/>
<feature type="coiled-coil region" evidence="1">
    <location>
        <begin position="231"/>
        <end position="258"/>
    </location>
</feature>
<sequence length="613" mass="68264">MKLLSLEVENFRGYKDARKITFDDLTTLIGKNDIGKSTILEALEIFFNNDTVKIEQTDANVFSNSKTVKITCEFSEHTEAIVLDSESSTTLRTEFLLTDHNTLKIQKLYDCSKKTPSCEVFIIADHPSVTGAENLLELKEKDLRDKVKSLGLDVSLKGNPTMRKAIWEHFPDLQLKETPIPVSKPKEDSKRIWEKIEILLPMFAIFQSDRASKDSDGEVQNPLKGAVATAIAETQTQIAEIEQMVREKSEEIAKLTHDALKQIDPNLAESLEPKFSPPAQSKWANLFSLGMETNGNIALNKRGSGVRRMILVSFFKAEAERKLQSNSKSNVIYAIEEPETSQHPSNQKILINSFKDLSATENCQVILTTHSPGLASDLPTESIRFVSSSSIGATPNIDVGVNVFDKVADALGLVPDSRVKVLVFVEGPTDVQALKCLSKAIHMDDYQSPNLETDERFAFVVSGGATLKHWVTKNYLGNLGLTEFHLYDNDVATYQGTVDQVNERKDNRGSHATLTAKHEIESYLHSGAILEAFGFEIEVADHPDNNTDTVPREFAKSFAEHHNRPNVPSDGTAKKKLAESAFPKMTAAWIDERDPAGEVRGWFRRLRAMADQA</sequence>
<evidence type="ECO:0000259" key="2">
    <source>
        <dbReference type="Pfam" id="PF13175"/>
    </source>
</evidence>
<dbReference type="GO" id="GO:0004519">
    <property type="term" value="F:endonuclease activity"/>
    <property type="evidence" value="ECO:0007669"/>
    <property type="project" value="UniProtKB-KW"/>
</dbReference>
<dbReference type="PANTHER" id="PTHR43581">
    <property type="entry name" value="ATP/GTP PHOSPHATASE"/>
    <property type="match status" value="1"/>
</dbReference>
<keyword evidence="1" id="KW-0175">Coiled coil</keyword>
<keyword evidence="3" id="KW-0255">Endonuclease</keyword>
<organism evidence="3 4">
    <name type="scientific">Thalassospira profundimaris</name>
    <dbReference type="NCBI Taxonomy" id="502049"/>
    <lineage>
        <taxon>Bacteria</taxon>
        <taxon>Pseudomonadati</taxon>
        <taxon>Pseudomonadota</taxon>
        <taxon>Alphaproteobacteria</taxon>
        <taxon>Rhodospirillales</taxon>
        <taxon>Thalassospiraceae</taxon>
        <taxon>Thalassospira</taxon>
    </lineage>
</organism>
<evidence type="ECO:0000313" key="4">
    <source>
        <dbReference type="Proteomes" id="UP000253061"/>
    </source>
</evidence>
<protein>
    <submittedName>
        <fullName evidence="3">ATP-dependent OLD family endonuclease</fullName>
    </submittedName>
</protein>
<evidence type="ECO:0000313" key="3">
    <source>
        <dbReference type="EMBL" id="RCK19915.1"/>
    </source>
</evidence>
<name>A0A367V3Z0_9PROT</name>
<dbReference type="SUPFAM" id="SSF52540">
    <property type="entry name" value="P-loop containing nucleoside triphosphate hydrolases"/>
    <property type="match status" value="1"/>
</dbReference>
<dbReference type="InterPro" id="IPR041685">
    <property type="entry name" value="AAA_GajA/Old/RecF-like"/>
</dbReference>
<gene>
    <name evidence="3" type="ORF">TH6_18080</name>
</gene>
<keyword evidence="3" id="KW-0540">Nuclease</keyword>
<dbReference type="InterPro" id="IPR051396">
    <property type="entry name" value="Bact_Antivir_Def_Nuclease"/>
</dbReference>
<dbReference type="Proteomes" id="UP000253061">
    <property type="component" value="Unassembled WGS sequence"/>
</dbReference>
<comment type="caution">
    <text evidence="3">The sequence shown here is derived from an EMBL/GenBank/DDBJ whole genome shotgun (WGS) entry which is preliminary data.</text>
</comment>
<reference evidence="3 4" key="1">
    <citation type="submission" date="2014-07" db="EMBL/GenBank/DDBJ databases">
        <title>Draft genome sequence of Thalassospira profundimaris R8-17.</title>
        <authorList>
            <person name="Lai Q."/>
            <person name="Shao Z."/>
        </authorList>
    </citation>
    <scope>NUCLEOTIDE SEQUENCE [LARGE SCALE GENOMIC DNA]</scope>
    <source>
        <strain evidence="3 4">R8-17</strain>
    </source>
</reference>
<dbReference type="Gene3D" id="3.40.50.300">
    <property type="entry name" value="P-loop containing nucleotide triphosphate hydrolases"/>
    <property type="match status" value="1"/>
</dbReference>
<dbReference type="InterPro" id="IPR027417">
    <property type="entry name" value="P-loop_NTPase"/>
</dbReference>